<reference evidence="2" key="2">
    <citation type="journal article" date="2018" name="Plant J.">
        <title>The Sorghum bicolor reference genome: improved assembly, gene annotations, a transcriptome atlas, and signatures of genome organization.</title>
        <authorList>
            <person name="McCormick R.F."/>
            <person name="Truong S.K."/>
            <person name="Sreedasyam A."/>
            <person name="Jenkins J."/>
            <person name="Shu S."/>
            <person name="Sims D."/>
            <person name="Kennedy M."/>
            <person name="Amirebrahimi M."/>
            <person name="Weers B.D."/>
            <person name="McKinley B."/>
            <person name="Mattison A."/>
            <person name="Morishige D.T."/>
            <person name="Grimwood J."/>
            <person name="Schmutz J."/>
            <person name="Mullet J.E."/>
        </authorList>
    </citation>
    <scope>NUCLEOTIDE SEQUENCE [LARGE SCALE GENOMIC DNA]</scope>
    <source>
        <strain evidence="2">cv. BTx623</strain>
    </source>
</reference>
<sequence>MLIGIQAIDVTAISGTLFQLEALLSVCSALEHLLKHALEQRLQVSGGLKRLGHSHHRLERKICLHHPAHLHGQRSLAEAPEPHDGEHGFGFSRPRLCTPLVLDATNRWWSAFLARVAPGDDDATSSRDGERRSASRLMPYRAWRSLMAMARARRARISHARRRRGESVPSQARKPSLGLDAEPVQVDAVLGVVGELAELLHPHGDEVVHGAVFSLRLHAEQRVHGVQIVAQLHDLATDT</sequence>
<protein>
    <submittedName>
        <fullName evidence="1">Uncharacterized protein</fullName>
    </submittedName>
</protein>
<dbReference type="Gramene" id="KXG19128">
    <property type="protein sequence ID" value="KXG19128"/>
    <property type="gene ID" value="SORBI_3010G008500"/>
</dbReference>
<organism evidence="1 2">
    <name type="scientific">Sorghum bicolor</name>
    <name type="common">Sorghum</name>
    <name type="synonym">Sorghum vulgare</name>
    <dbReference type="NCBI Taxonomy" id="4558"/>
    <lineage>
        <taxon>Eukaryota</taxon>
        <taxon>Viridiplantae</taxon>
        <taxon>Streptophyta</taxon>
        <taxon>Embryophyta</taxon>
        <taxon>Tracheophyta</taxon>
        <taxon>Spermatophyta</taxon>
        <taxon>Magnoliopsida</taxon>
        <taxon>Liliopsida</taxon>
        <taxon>Poales</taxon>
        <taxon>Poaceae</taxon>
        <taxon>PACMAD clade</taxon>
        <taxon>Panicoideae</taxon>
        <taxon>Andropogonodae</taxon>
        <taxon>Andropogoneae</taxon>
        <taxon>Sorghinae</taxon>
        <taxon>Sorghum</taxon>
    </lineage>
</organism>
<proteinExistence type="predicted"/>
<keyword evidence="2" id="KW-1185">Reference proteome</keyword>
<gene>
    <name evidence="1" type="ORF">SORBI_3010G008500</name>
</gene>
<name>A0A194YGQ0_SORBI</name>
<dbReference type="Proteomes" id="UP000000768">
    <property type="component" value="Chromosome 10"/>
</dbReference>
<dbReference type="EMBL" id="CM000769">
    <property type="protein sequence ID" value="KXG19128.2"/>
    <property type="molecule type" value="Genomic_DNA"/>
</dbReference>
<dbReference type="AlphaFoldDB" id="A0A194YGQ0"/>
<evidence type="ECO:0000313" key="2">
    <source>
        <dbReference type="Proteomes" id="UP000000768"/>
    </source>
</evidence>
<dbReference type="InParanoid" id="A0A194YGQ0"/>
<accession>A0A194YGQ0</accession>
<evidence type="ECO:0000313" key="1">
    <source>
        <dbReference type="EMBL" id="KXG19128.2"/>
    </source>
</evidence>
<reference evidence="1 2" key="1">
    <citation type="journal article" date="2009" name="Nature">
        <title>The Sorghum bicolor genome and the diversification of grasses.</title>
        <authorList>
            <person name="Paterson A.H."/>
            <person name="Bowers J.E."/>
            <person name="Bruggmann R."/>
            <person name="Dubchak I."/>
            <person name="Grimwood J."/>
            <person name="Gundlach H."/>
            <person name="Haberer G."/>
            <person name="Hellsten U."/>
            <person name="Mitros T."/>
            <person name="Poliakov A."/>
            <person name="Schmutz J."/>
            <person name="Spannagl M."/>
            <person name="Tang H."/>
            <person name="Wang X."/>
            <person name="Wicker T."/>
            <person name="Bharti A.K."/>
            <person name="Chapman J."/>
            <person name="Feltus F.A."/>
            <person name="Gowik U."/>
            <person name="Grigoriev I.V."/>
            <person name="Lyons E."/>
            <person name="Maher C.A."/>
            <person name="Martis M."/>
            <person name="Narechania A."/>
            <person name="Otillar R.P."/>
            <person name="Penning B.W."/>
            <person name="Salamov A.A."/>
            <person name="Wang Y."/>
            <person name="Zhang L."/>
            <person name="Carpita N.C."/>
            <person name="Freeling M."/>
            <person name="Gingle A.R."/>
            <person name="Hash C.T."/>
            <person name="Keller B."/>
            <person name="Klein P."/>
            <person name="Kresovich S."/>
            <person name="McCann M.C."/>
            <person name="Ming R."/>
            <person name="Peterson D.G."/>
            <person name="Mehboob-ur-Rahman"/>
            <person name="Ware D."/>
            <person name="Westhoff P."/>
            <person name="Mayer K.F."/>
            <person name="Messing J."/>
            <person name="Rokhsar D.S."/>
        </authorList>
    </citation>
    <scope>NUCLEOTIDE SEQUENCE [LARGE SCALE GENOMIC DNA]</scope>
    <source>
        <strain evidence="2">cv. BTx623</strain>
    </source>
</reference>